<feature type="domain" description="ATP-dependent helicase/deoxyribonuclease subunit B N-terminal" evidence="11">
    <location>
        <begin position="79"/>
        <end position="185"/>
    </location>
</feature>
<dbReference type="InterPro" id="IPR027417">
    <property type="entry name" value="P-loop_NTPase"/>
</dbReference>
<dbReference type="GO" id="GO:0004386">
    <property type="term" value="F:helicase activity"/>
    <property type="evidence" value="ECO:0007669"/>
    <property type="project" value="UniProtKB-KW"/>
</dbReference>
<evidence type="ECO:0000313" key="13">
    <source>
        <dbReference type="Proteomes" id="UP000260790"/>
    </source>
</evidence>
<keyword evidence="6" id="KW-0269">Exonuclease</keyword>
<dbReference type="GO" id="GO:0004527">
    <property type="term" value="F:exonuclease activity"/>
    <property type="evidence" value="ECO:0007669"/>
    <property type="project" value="UniProtKB-KW"/>
</dbReference>
<keyword evidence="4" id="KW-0378">Hydrolase</keyword>
<evidence type="ECO:0000313" key="12">
    <source>
        <dbReference type="EMBL" id="RGK44782.1"/>
    </source>
</evidence>
<evidence type="ECO:0000256" key="1">
    <source>
        <dbReference type="ARBA" id="ARBA00022722"/>
    </source>
</evidence>
<evidence type="ECO:0000256" key="3">
    <source>
        <dbReference type="ARBA" id="ARBA00022763"/>
    </source>
</evidence>
<dbReference type="Gene3D" id="3.90.320.10">
    <property type="match status" value="1"/>
</dbReference>
<sequence>MNSELNGLLNKVDEWSKKDRKVYILTTPDMVDDLELVVLKHLAGNCSSQIAMATAGICVTTPERMAVREMTSRHPAFCKPELTGAIQTQLISLAIEQSVDELKTFRKSAGHPGFTKNVKNLFSKFLDDGFSAPFLNFRKYLSKNESFKKKMEDLLVIYKKYLELAAPYITKNEMLALLREGFDEDFFLAYFGPKKIGNRQEDELLKELTKKAEESIKVFLPDAAEKYGPNVMKPFFREHVMKRQPGRCDEVDVTKARCLDPDLEAKWVAGKIAGLLEEDDSLHARDIVVYLPPKNRDYIQATDRAFKKAGLAFNLTQESSLSSLPLPQLLRSLFEDSARRYEVSNITRMLRTGLVLPDSSGDEGIDERVRELNSLLPRIDNFLRKTGTRTEDQWMTEWHDALYSTEDPGENLEYHEKCNAFAEDIRKKTVALFSDLDAMKNPLDGETGIMSVLRKNGIIDAHAAQSARNTRTVRARGIELEGITGRMKESRKRLADLVSSLSAAEIEVDSSAFAGKLAETFSEPYAAGHAEKVDEIKVVPIDAVQCPHYRHAFVLGLDRNTLPGSIPEGRILTREEEGEIPFFHSMSIMDRYAYTDTLFLDACSSASDGIFLSYSRNTVLADLNEPSHYWTGFDAPVEDVELSTTFNVPEFDIDAAVVQAPSVHLKEEQRDEWNHLKSLTAFENTPADLTPELAEKLYAGEKKEDGCHIAPSYSALDTYAKNPYEFFLSRGLRLRRKDDYVLSSKNSGTYIHDLLEAFTNGEFNVPGNPDFDVQKAASSAIEHVEGNRREKSSRNSGHEKDILSMLSATAQTRRFKERLEDTFRRYLVDLKNRQMENQSQTALGETGFNSKDSIRNVGKGIDIPFELEGKTYHLDLSGTIDCISVINREGDDTTYLEITDYKTGNFTKLKTNLDIKLENGIRLQLVIYAMLIEAHMNEIRKMLEDRGFEVRDRIEVISSAYARVNDEKKDKSRKDDRYYEIGISDEGYSTKKNSDKTEVTIPFKDVENLIVDAYRDILSGHLEISPYQLGNSNGLEYSDFKNIMCFDELFGNSYRELKSRNTETKEN</sequence>
<dbReference type="AlphaFoldDB" id="A0A8B2Z4W0"/>
<evidence type="ECO:0000256" key="4">
    <source>
        <dbReference type="ARBA" id="ARBA00022801"/>
    </source>
</evidence>
<comment type="caution">
    <text evidence="12">The sequence shown here is derived from an EMBL/GenBank/DDBJ whole genome shotgun (WGS) entry which is preliminary data.</text>
</comment>
<dbReference type="InterPro" id="IPR011604">
    <property type="entry name" value="PDDEXK-like_dom_sf"/>
</dbReference>
<keyword evidence="8" id="KW-0238">DNA-binding</keyword>
<dbReference type="GO" id="GO:0005524">
    <property type="term" value="F:ATP binding"/>
    <property type="evidence" value="ECO:0007669"/>
    <property type="project" value="UniProtKB-KW"/>
</dbReference>
<evidence type="ECO:0008006" key="14">
    <source>
        <dbReference type="Google" id="ProtNLM"/>
    </source>
</evidence>
<dbReference type="Pfam" id="PF12705">
    <property type="entry name" value="PDDEXK_1"/>
    <property type="match status" value="1"/>
</dbReference>
<evidence type="ECO:0000256" key="7">
    <source>
        <dbReference type="ARBA" id="ARBA00022840"/>
    </source>
</evidence>
<dbReference type="GO" id="GO:0003677">
    <property type="term" value="F:DNA binding"/>
    <property type="evidence" value="ECO:0007669"/>
    <property type="project" value="UniProtKB-KW"/>
</dbReference>
<organism evidence="12 13">
    <name type="scientific">Ligilactobacillus ruminis</name>
    <dbReference type="NCBI Taxonomy" id="1623"/>
    <lineage>
        <taxon>Bacteria</taxon>
        <taxon>Bacillati</taxon>
        <taxon>Bacillota</taxon>
        <taxon>Bacilli</taxon>
        <taxon>Lactobacillales</taxon>
        <taxon>Lactobacillaceae</taxon>
        <taxon>Ligilactobacillus</taxon>
    </lineage>
</organism>
<dbReference type="InterPro" id="IPR038726">
    <property type="entry name" value="PDDEXK_AddAB-type"/>
</dbReference>
<keyword evidence="3" id="KW-0227">DNA damage</keyword>
<evidence type="ECO:0000256" key="9">
    <source>
        <dbReference type="ARBA" id="ARBA00023204"/>
    </source>
</evidence>
<dbReference type="Proteomes" id="UP000260790">
    <property type="component" value="Unassembled WGS sequence"/>
</dbReference>
<keyword evidence="7" id="KW-0067">ATP-binding</keyword>
<evidence type="ECO:0000259" key="10">
    <source>
        <dbReference type="Pfam" id="PF12705"/>
    </source>
</evidence>
<dbReference type="EMBL" id="QSQR01000011">
    <property type="protein sequence ID" value="RGK44782.1"/>
    <property type="molecule type" value="Genomic_DNA"/>
</dbReference>
<evidence type="ECO:0000259" key="11">
    <source>
        <dbReference type="Pfam" id="PF21445"/>
    </source>
</evidence>
<accession>A0A8B2Z4W0</accession>
<keyword evidence="1" id="KW-0540">Nuclease</keyword>
<gene>
    <name evidence="12" type="ORF">DXD09_09705</name>
</gene>
<protein>
    <recommendedName>
        <fullName evidence="14">PD-(D/E)XK endonuclease-like domain-containing protein</fullName>
    </recommendedName>
</protein>
<keyword evidence="5" id="KW-0347">Helicase</keyword>
<proteinExistence type="predicted"/>
<evidence type="ECO:0000256" key="8">
    <source>
        <dbReference type="ARBA" id="ARBA00023125"/>
    </source>
</evidence>
<evidence type="ECO:0000256" key="6">
    <source>
        <dbReference type="ARBA" id="ARBA00022839"/>
    </source>
</evidence>
<feature type="domain" description="PD-(D/E)XK endonuclease-like" evidence="10">
    <location>
        <begin position="712"/>
        <end position="1028"/>
    </location>
</feature>
<keyword evidence="2" id="KW-0547">Nucleotide-binding</keyword>
<dbReference type="Pfam" id="PF21445">
    <property type="entry name" value="ADDB_N"/>
    <property type="match status" value="1"/>
</dbReference>
<dbReference type="InterPro" id="IPR049035">
    <property type="entry name" value="ADDB_N"/>
</dbReference>
<name>A0A8B2Z4W0_9LACO</name>
<dbReference type="Gene3D" id="3.40.50.300">
    <property type="entry name" value="P-loop containing nucleotide triphosphate hydrolases"/>
    <property type="match status" value="1"/>
</dbReference>
<evidence type="ECO:0000256" key="2">
    <source>
        <dbReference type="ARBA" id="ARBA00022741"/>
    </source>
</evidence>
<dbReference type="SUPFAM" id="SSF52540">
    <property type="entry name" value="P-loop containing nucleoside triphosphate hydrolases"/>
    <property type="match status" value="1"/>
</dbReference>
<evidence type="ECO:0000256" key="5">
    <source>
        <dbReference type="ARBA" id="ARBA00022806"/>
    </source>
</evidence>
<dbReference type="GO" id="GO:0006281">
    <property type="term" value="P:DNA repair"/>
    <property type="evidence" value="ECO:0007669"/>
    <property type="project" value="UniProtKB-KW"/>
</dbReference>
<dbReference type="RefSeq" id="WP_117644009.1">
    <property type="nucleotide sequence ID" value="NZ_QSQR01000011.1"/>
</dbReference>
<keyword evidence="9" id="KW-0234">DNA repair</keyword>
<reference evidence="12 13" key="1">
    <citation type="submission" date="2018-08" db="EMBL/GenBank/DDBJ databases">
        <title>A genome reference for cultivated species of the human gut microbiota.</title>
        <authorList>
            <person name="Zou Y."/>
            <person name="Xue W."/>
            <person name="Luo G."/>
        </authorList>
    </citation>
    <scope>NUCLEOTIDE SEQUENCE [LARGE SCALE GENOMIC DNA]</scope>
    <source>
        <strain evidence="12 13">TF10-9AT</strain>
    </source>
</reference>